<comment type="caution">
    <text evidence="4">The sequence shown here is derived from an EMBL/GenBank/DDBJ whole genome shotgun (WGS) entry which is preliminary data.</text>
</comment>
<evidence type="ECO:0000256" key="1">
    <source>
        <dbReference type="ARBA" id="ARBA00023125"/>
    </source>
</evidence>
<dbReference type="AlphaFoldDB" id="A0A0D0FRH4"/>
<dbReference type="STRING" id="1503925.TH53_22770"/>
<dbReference type="InterPro" id="IPR050624">
    <property type="entry name" value="HTH-type_Tx_Regulator"/>
</dbReference>
<accession>A0A0D0FRH4</accession>
<evidence type="ECO:0000313" key="4">
    <source>
        <dbReference type="EMBL" id="KIO75074.1"/>
    </source>
</evidence>
<gene>
    <name evidence="4" type="ORF">TH53_22770</name>
</gene>
<dbReference type="RefSeq" id="WP_041885966.1">
    <property type="nucleotide sequence ID" value="NZ_CP157278.1"/>
</dbReference>
<sequence length="203" mass="23555">MRVRDINKEQLVKEKAIETIVKYGLEGFTINKLAKACGVSVGTPYVYYKDKDDLILKIVLEEGARMEDAINKDFDPEASLEEGLRIQWRNRFNYMMKNPLIGQFFDQISSSSYHQQFFEMFTSNTGAFLSKFKENMGRFINNVVMRGEMDDLPIDVYWSIAFGPLYTLMRFHQQGRSITGAPFQISEELIWATFKLALKALKK</sequence>
<dbReference type="PANTHER" id="PTHR43479">
    <property type="entry name" value="ACREF/ENVCD OPERON REPRESSOR-RELATED"/>
    <property type="match status" value="1"/>
</dbReference>
<organism evidence="4 5">
    <name type="scientific">Pedobacter lusitanus</name>
    <dbReference type="NCBI Taxonomy" id="1503925"/>
    <lineage>
        <taxon>Bacteria</taxon>
        <taxon>Pseudomonadati</taxon>
        <taxon>Bacteroidota</taxon>
        <taxon>Sphingobacteriia</taxon>
        <taxon>Sphingobacteriales</taxon>
        <taxon>Sphingobacteriaceae</taxon>
        <taxon>Pedobacter</taxon>
    </lineage>
</organism>
<dbReference type="SUPFAM" id="SSF46689">
    <property type="entry name" value="Homeodomain-like"/>
    <property type="match status" value="1"/>
</dbReference>
<dbReference type="InterPro" id="IPR001647">
    <property type="entry name" value="HTH_TetR"/>
</dbReference>
<dbReference type="EMBL" id="JXRA01000116">
    <property type="protein sequence ID" value="KIO75074.1"/>
    <property type="molecule type" value="Genomic_DNA"/>
</dbReference>
<evidence type="ECO:0000313" key="5">
    <source>
        <dbReference type="Proteomes" id="UP000032049"/>
    </source>
</evidence>
<dbReference type="InterPro" id="IPR009057">
    <property type="entry name" value="Homeodomain-like_sf"/>
</dbReference>
<dbReference type="GO" id="GO:0003677">
    <property type="term" value="F:DNA binding"/>
    <property type="evidence" value="ECO:0007669"/>
    <property type="project" value="UniProtKB-UniRule"/>
</dbReference>
<reference evidence="4 5" key="1">
    <citation type="submission" date="2015-01" db="EMBL/GenBank/DDBJ databases">
        <title>Draft genome sequence of Pedobacter sp. NL19 isolated from sludge of an effluent treatment pond in an abandoned uranium mine.</title>
        <authorList>
            <person name="Santos T."/>
            <person name="Caetano T."/>
            <person name="Covas C."/>
            <person name="Cruz A."/>
            <person name="Mendo S."/>
        </authorList>
    </citation>
    <scope>NUCLEOTIDE SEQUENCE [LARGE SCALE GENOMIC DNA]</scope>
    <source>
        <strain evidence="4 5">NL19</strain>
    </source>
</reference>
<evidence type="ECO:0000256" key="2">
    <source>
        <dbReference type="PROSITE-ProRule" id="PRU00335"/>
    </source>
</evidence>
<proteinExistence type="predicted"/>
<keyword evidence="5" id="KW-1185">Reference proteome</keyword>
<keyword evidence="1 2" id="KW-0238">DNA-binding</keyword>
<dbReference type="OrthoDB" id="6430772at2"/>
<protein>
    <submittedName>
        <fullName evidence="4">TetR family transcriptional regulator</fullName>
    </submittedName>
</protein>
<dbReference type="Gene3D" id="1.10.357.10">
    <property type="entry name" value="Tetracycline Repressor, domain 2"/>
    <property type="match status" value="1"/>
</dbReference>
<dbReference type="PANTHER" id="PTHR43479:SF11">
    <property type="entry name" value="ACREF_ENVCD OPERON REPRESSOR-RELATED"/>
    <property type="match status" value="1"/>
</dbReference>
<dbReference type="Pfam" id="PF00440">
    <property type="entry name" value="TetR_N"/>
    <property type="match status" value="1"/>
</dbReference>
<dbReference type="Proteomes" id="UP000032049">
    <property type="component" value="Unassembled WGS sequence"/>
</dbReference>
<evidence type="ECO:0000259" key="3">
    <source>
        <dbReference type="PROSITE" id="PS50977"/>
    </source>
</evidence>
<feature type="domain" description="HTH tetR-type" evidence="3">
    <location>
        <begin position="6"/>
        <end position="66"/>
    </location>
</feature>
<feature type="DNA-binding region" description="H-T-H motif" evidence="2">
    <location>
        <begin position="29"/>
        <end position="48"/>
    </location>
</feature>
<dbReference type="PROSITE" id="PS50977">
    <property type="entry name" value="HTH_TETR_2"/>
    <property type="match status" value="1"/>
</dbReference>
<name>A0A0D0FRH4_9SPHI</name>